<organism evidence="2 3">
    <name type="scientific">Methylobacterium isbiliense</name>
    <dbReference type="NCBI Taxonomy" id="315478"/>
    <lineage>
        <taxon>Bacteria</taxon>
        <taxon>Pseudomonadati</taxon>
        <taxon>Pseudomonadota</taxon>
        <taxon>Alphaproteobacteria</taxon>
        <taxon>Hyphomicrobiales</taxon>
        <taxon>Methylobacteriaceae</taxon>
        <taxon>Methylobacterium</taxon>
    </lineage>
</organism>
<feature type="compositionally biased region" description="Basic and acidic residues" evidence="1">
    <location>
        <begin position="11"/>
        <end position="20"/>
    </location>
</feature>
<protein>
    <recommendedName>
        <fullName evidence="4">ATPase</fullName>
    </recommendedName>
</protein>
<evidence type="ECO:0008006" key="4">
    <source>
        <dbReference type="Google" id="ProtNLM"/>
    </source>
</evidence>
<evidence type="ECO:0000256" key="1">
    <source>
        <dbReference type="SAM" id="MobiDB-lite"/>
    </source>
</evidence>
<keyword evidence="3" id="KW-1185">Reference proteome</keyword>
<dbReference type="EMBL" id="BPQQ01000001">
    <property type="protein sequence ID" value="GJD98168.1"/>
    <property type="molecule type" value="Genomic_DNA"/>
</dbReference>
<reference evidence="2" key="1">
    <citation type="journal article" date="2021" name="Front. Microbiol.">
        <title>Comprehensive Comparative Genomics and Phenotyping of Methylobacterium Species.</title>
        <authorList>
            <person name="Alessa O."/>
            <person name="Ogura Y."/>
            <person name="Fujitani Y."/>
            <person name="Takami H."/>
            <person name="Hayashi T."/>
            <person name="Sahin N."/>
            <person name="Tani A."/>
        </authorList>
    </citation>
    <scope>NUCLEOTIDE SEQUENCE</scope>
    <source>
        <strain evidence="2">DSM 17168</strain>
    </source>
</reference>
<evidence type="ECO:0000313" key="3">
    <source>
        <dbReference type="Proteomes" id="UP001055153"/>
    </source>
</evidence>
<dbReference type="Proteomes" id="UP001055153">
    <property type="component" value="Unassembled WGS sequence"/>
</dbReference>
<accession>A0ABQ4S4W0</accession>
<feature type="compositionally biased region" description="Polar residues" evidence="1">
    <location>
        <begin position="1"/>
        <end position="10"/>
    </location>
</feature>
<name>A0ABQ4S4W0_9HYPH</name>
<evidence type="ECO:0000313" key="2">
    <source>
        <dbReference type="EMBL" id="GJD98168.1"/>
    </source>
</evidence>
<gene>
    <name evidence="2" type="ORF">GMJLKIPL_0075</name>
</gene>
<sequence>MSEPAIQTQSHPDRQADRHVAGPLRDWLATLSRIEAADQGRAAPRPAQPAAAPKPAEARRPAEPQGGWEPRLVQPAPAETQAREVEDEDVAALMAENMVLKARLKVEAERHEELQAIVAQELRALRSHVQAEVERAEELRAERDLWMARAEALAMPLFQKR</sequence>
<feature type="region of interest" description="Disordered" evidence="1">
    <location>
        <begin position="1"/>
        <end position="84"/>
    </location>
</feature>
<comment type="caution">
    <text evidence="2">The sequence shown here is derived from an EMBL/GenBank/DDBJ whole genome shotgun (WGS) entry which is preliminary data.</text>
</comment>
<dbReference type="RefSeq" id="WP_238233119.1">
    <property type="nucleotide sequence ID" value="NZ_BPQQ01000001.1"/>
</dbReference>
<reference evidence="2" key="2">
    <citation type="submission" date="2021-08" db="EMBL/GenBank/DDBJ databases">
        <authorList>
            <person name="Tani A."/>
            <person name="Ola A."/>
            <person name="Ogura Y."/>
            <person name="Katsura K."/>
            <person name="Hayashi T."/>
        </authorList>
    </citation>
    <scope>NUCLEOTIDE SEQUENCE</scope>
    <source>
        <strain evidence="2">DSM 17168</strain>
    </source>
</reference>
<proteinExistence type="predicted"/>
<feature type="compositionally biased region" description="Low complexity" evidence="1">
    <location>
        <begin position="37"/>
        <end position="55"/>
    </location>
</feature>